<name>A0A9D1GQ92_9BACT</name>
<dbReference type="Proteomes" id="UP000886881">
    <property type="component" value="Unassembled WGS sequence"/>
</dbReference>
<dbReference type="PROSITE" id="PS51123">
    <property type="entry name" value="OMPA_2"/>
    <property type="match status" value="1"/>
</dbReference>
<reference evidence="5" key="1">
    <citation type="submission" date="2020-10" db="EMBL/GenBank/DDBJ databases">
        <authorList>
            <person name="Gilroy R."/>
        </authorList>
    </citation>
    <scope>NUCLEOTIDE SEQUENCE</scope>
    <source>
        <strain evidence="5">ChiHecec2B26-709</strain>
    </source>
</reference>
<comment type="caution">
    <text evidence="5">The sequence shown here is derived from an EMBL/GenBank/DDBJ whole genome shotgun (WGS) entry which is preliminary data.</text>
</comment>
<feature type="coiled-coil region" evidence="2">
    <location>
        <begin position="241"/>
        <end position="282"/>
    </location>
</feature>
<dbReference type="Gene3D" id="1.20.5.340">
    <property type="match status" value="1"/>
</dbReference>
<feature type="domain" description="OmpA-like" evidence="4">
    <location>
        <begin position="287"/>
        <end position="400"/>
    </location>
</feature>
<dbReference type="Pfam" id="PF00691">
    <property type="entry name" value="OmpA"/>
    <property type="match status" value="1"/>
</dbReference>
<evidence type="ECO:0000256" key="3">
    <source>
        <dbReference type="SAM" id="SignalP"/>
    </source>
</evidence>
<evidence type="ECO:0000256" key="2">
    <source>
        <dbReference type="SAM" id="Coils"/>
    </source>
</evidence>
<feature type="chain" id="PRO_5039411323" evidence="3">
    <location>
        <begin position="25"/>
        <end position="400"/>
    </location>
</feature>
<dbReference type="InterPro" id="IPR036737">
    <property type="entry name" value="OmpA-like_sf"/>
</dbReference>
<dbReference type="PANTHER" id="PTHR30329:SF21">
    <property type="entry name" value="LIPOPROTEIN YIAD-RELATED"/>
    <property type="match status" value="1"/>
</dbReference>
<dbReference type="PANTHER" id="PTHR30329">
    <property type="entry name" value="STATOR ELEMENT OF FLAGELLAR MOTOR COMPLEX"/>
    <property type="match status" value="1"/>
</dbReference>
<keyword evidence="3" id="KW-0732">Signal</keyword>
<keyword evidence="2" id="KW-0175">Coiled coil</keyword>
<dbReference type="EMBL" id="DVLC01000133">
    <property type="protein sequence ID" value="HIT47660.1"/>
    <property type="molecule type" value="Genomic_DNA"/>
</dbReference>
<dbReference type="InterPro" id="IPR006665">
    <property type="entry name" value="OmpA-like"/>
</dbReference>
<feature type="signal peptide" evidence="3">
    <location>
        <begin position="1"/>
        <end position="24"/>
    </location>
</feature>
<gene>
    <name evidence="5" type="ORF">IAC35_07385</name>
</gene>
<dbReference type="InterPro" id="IPR050330">
    <property type="entry name" value="Bact_OuterMem_StrucFunc"/>
</dbReference>
<dbReference type="Gene3D" id="3.30.1330.60">
    <property type="entry name" value="OmpA-like domain"/>
    <property type="match status" value="1"/>
</dbReference>
<dbReference type="GO" id="GO:0016020">
    <property type="term" value="C:membrane"/>
    <property type="evidence" value="ECO:0007669"/>
    <property type="project" value="UniProtKB-UniRule"/>
</dbReference>
<accession>A0A9D1GQ92</accession>
<organism evidence="5 6">
    <name type="scientific">Candidatus Cryptobacteroides merdipullorum</name>
    <dbReference type="NCBI Taxonomy" id="2840771"/>
    <lineage>
        <taxon>Bacteria</taxon>
        <taxon>Pseudomonadati</taxon>
        <taxon>Bacteroidota</taxon>
        <taxon>Bacteroidia</taxon>
        <taxon>Bacteroidales</taxon>
        <taxon>Candidatus Cryptobacteroides</taxon>
    </lineage>
</organism>
<protein>
    <submittedName>
        <fullName evidence="5">OmpA family protein</fullName>
    </submittedName>
</protein>
<dbReference type="SUPFAM" id="SSF103088">
    <property type="entry name" value="OmpA-like"/>
    <property type="match status" value="1"/>
</dbReference>
<sequence length="400" mass="43504">MNKILKVVALSAALLAATGLSVSAQENGNRDADGKIVRGPYETGRFIDNTWISIAGGINLFENSPKDVGGVTPALDINIGKWLTPSVGLRLGYQGITASSWTNAQYPYFKEMGDDGRYKNVFNTMYIHGDVLWNVSNAFSGYKETRLWNFVPFLSAGVARSWKNGVYNNELAVGVGLLNNIRISNRVDLNLEVRQLVVKQGYDSSPVGGVAGMTSATFGVSVKLGKTGFVRSHTAEYASRISALEAANAALATEKKDVQADNAALESENASLKKEVNDLKNRPAEVVEVMPATTPGSVFFEIGQTELSAKELFQLDFYMKNIISNSKDKVFTLTGYADKQTGTAARNQQLSEQRVEYVCNLLTEKYGVPADRLIVKAAGSSEDRWGEPALNRCVVLEVSE</sequence>
<evidence type="ECO:0000259" key="4">
    <source>
        <dbReference type="PROSITE" id="PS51123"/>
    </source>
</evidence>
<dbReference type="AlphaFoldDB" id="A0A9D1GQ92"/>
<proteinExistence type="predicted"/>
<reference evidence="5" key="2">
    <citation type="journal article" date="2021" name="PeerJ">
        <title>Extensive microbial diversity within the chicken gut microbiome revealed by metagenomics and culture.</title>
        <authorList>
            <person name="Gilroy R."/>
            <person name="Ravi A."/>
            <person name="Getino M."/>
            <person name="Pursley I."/>
            <person name="Horton D.L."/>
            <person name="Alikhan N.F."/>
            <person name="Baker D."/>
            <person name="Gharbi K."/>
            <person name="Hall N."/>
            <person name="Watson M."/>
            <person name="Adriaenssens E.M."/>
            <person name="Foster-Nyarko E."/>
            <person name="Jarju S."/>
            <person name="Secka A."/>
            <person name="Antonio M."/>
            <person name="Oren A."/>
            <person name="Chaudhuri R.R."/>
            <person name="La Ragione R."/>
            <person name="Hildebrand F."/>
            <person name="Pallen M.J."/>
        </authorList>
    </citation>
    <scope>NUCLEOTIDE SEQUENCE</scope>
    <source>
        <strain evidence="5">ChiHecec2B26-709</strain>
    </source>
</reference>
<evidence type="ECO:0000313" key="6">
    <source>
        <dbReference type="Proteomes" id="UP000886881"/>
    </source>
</evidence>
<keyword evidence="1" id="KW-0472">Membrane</keyword>
<evidence type="ECO:0000313" key="5">
    <source>
        <dbReference type="EMBL" id="HIT47660.1"/>
    </source>
</evidence>
<evidence type="ECO:0000256" key="1">
    <source>
        <dbReference type="PROSITE-ProRule" id="PRU00473"/>
    </source>
</evidence>